<evidence type="ECO:0000313" key="6">
    <source>
        <dbReference type="Proteomes" id="UP001501624"/>
    </source>
</evidence>
<dbReference type="Gene3D" id="3.40.50.720">
    <property type="entry name" value="NAD(P)-binding Rossmann-like Domain"/>
    <property type="match status" value="1"/>
</dbReference>
<comment type="caution">
    <text evidence="5">The sequence shown here is derived from an EMBL/GenBank/DDBJ whole genome shotgun (WGS) entry which is preliminary data.</text>
</comment>
<dbReference type="Pfam" id="PF01370">
    <property type="entry name" value="Epimerase"/>
    <property type="match status" value="1"/>
</dbReference>
<accession>A0ABP7JB16</accession>
<dbReference type="InterPro" id="IPR036291">
    <property type="entry name" value="NAD(P)-bd_dom_sf"/>
</dbReference>
<feature type="region of interest" description="Disordered" evidence="3">
    <location>
        <begin position="1"/>
        <end position="48"/>
    </location>
</feature>
<keyword evidence="6" id="KW-1185">Reference proteome</keyword>
<dbReference type="PANTHER" id="PTHR10366">
    <property type="entry name" value="NAD DEPENDENT EPIMERASE/DEHYDRATASE"/>
    <property type="match status" value="1"/>
</dbReference>
<organism evidence="5 6">
    <name type="scientific">Amycolatopsis tucumanensis</name>
    <dbReference type="NCBI Taxonomy" id="401106"/>
    <lineage>
        <taxon>Bacteria</taxon>
        <taxon>Bacillati</taxon>
        <taxon>Actinomycetota</taxon>
        <taxon>Actinomycetes</taxon>
        <taxon>Pseudonocardiales</taxon>
        <taxon>Pseudonocardiaceae</taxon>
        <taxon>Amycolatopsis</taxon>
    </lineage>
</organism>
<dbReference type="Proteomes" id="UP001501624">
    <property type="component" value="Unassembled WGS sequence"/>
</dbReference>
<evidence type="ECO:0000259" key="4">
    <source>
        <dbReference type="Pfam" id="PF01370"/>
    </source>
</evidence>
<dbReference type="InterPro" id="IPR050425">
    <property type="entry name" value="NAD(P)_dehydrat-like"/>
</dbReference>
<dbReference type="PANTHER" id="PTHR10366:SF564">
    <property type="entry name" value="STEROL-4-ALPHA-CARBOXYLATE 3-DEHYDROGENASE, DECARBOXYLATING"/>
    <property type="match status" value="1"/>
</dbReference>
<dbReference type="EMBL" id="BAABCM010000012">
    <property type="protein sequence ID" value="GAA3839951.1"/>
    <property type="molecule type" value="Genomic_DNA"/>
</dbReference>
<feature type="compositionally biased region" description="Basic and acidic residues" evidence="3">
    <location>
        <begin position="19"/>
        <end position="39"/>
    </location>
</feature>
<sequence>MAAGLGAWRRSRKPRRAPPSRERATIRREATASGARDEAATCSHTQPGGVTDETVLVTGGTGYLASWCIDLLLTRGYHVRTTVRDRSRRPVVAAQLPPGHPTARLTVVEADLGSDAGWAEAAAGCDFVLHVASPFPAVPPRDPAALVGLARDGTLRVLAAARTAGARRIVVTSSSSAAAYPAGPRPDPITEDHWTDPGHPLARAYVRSKTLAERAAWAYAREHGMTDRLTVIAPGTLLGPVRGRPSYSLSVVERLVTGRMPGLPRLGFPFTDVRDVAALHVAAMLSPDAAGERFLATGPFHWIEDVAAILRGQPGARVPSRRLPGPLVRAAALFDPALRQVVPELGEEFRFATGKARDVLDWNPRPLADTVLDCARSFVMARSLVKA</sequence>
<gene>
    <name evidence="5" type="ORF">GCM10022380_67710</name>
</gene>
<dbReference type="SUPFAM" id="SSF51735">
    <property type="entry name" value="NAD(P)-binding Rossmann-fold domains"/>
    <property type="match status" value="1"/>
</dbReference>
<name>A0ABP7JB16_9PSEU</name>
<evidence type="ECO:0000256" key="1">
    <source>
        <dbReference type="ARBA" id="ARBA00023002"/>
    </source>
</evidence>
<reference evidence="6" key="1">
    <citation type="journal article" date="2019" name="Int. J. Syst. Evol. Microbiol.">
        <title>The Global Catalogue of Microorganisms (GCM) 10K type strain sequencing project: providing services to taxonomists for standard genome sequencing and annotation.</title>
        <authorList>
            <consortium name="The Broad Institute Genomics Platform"/>
            <consortium name="The Broad Institute Genome Sequencing Center for Infectious Disease"/>
            <person name="Wu L."/>
            <person name="Ma J."/>
        </authorList>
    </citation>
    <scope>NUCLEOTIDE SEQUENCE [LARGE SCALE GENOMIC DNA]</scope>
    <source>
        <strain evidence="6">JCM 17017</strain>
    </source>
</reference>
<evidence type="ECO:0000256" key="3">
    <source>
        <dbReference type="SAM" id="MobiDB-lite"/>
    </source>
</evidence>
<feature type="domain" description="NAD-dependent epimerase/dehydratase" evidence="4">
    <location>
        <begin position="55"/>
        <end position="290"/>
    </location>
</feature>
<evidence type="ECO:0000256" key="2">
    <source>
        <dbReference type="ARBA" id="ARBA00023445"/>
    </source>
</evidence>
<proteinExistence type="inferred from homology"/>
<feature type="compositionally biased region" description="Basic residues" evidence="3">
    <location>
        <begin position="9"/>
        <end position="18"/>
    </location>
</feature>
<comment type="similarity">
    <text evidence="2">Belongs to the NAD(P)-dependent epimerase/dehydratase family. Dihydroflavonol-4-reductase subfamily.</text>
</comment>
<protein>
    <submittedName>
        <fullName evidence="5">Aldehyde reductase</fullName>
    </submittedName>
</protein>
<keyword evidence="1" id="KW-0560">Oxidoreductase</keyword>
<dbReference type="InterPro" id="IPR001509">
    <property type="entry name" value="Epimerase_deHydtase"/>
</dbReference>
<evidence type="ECO:0000313" key="5">
    <source>
        <dbReference type="EMBL" id="GAA3839951.1"/>
    </source>
</evidence>